<organism evidence="1 2">
    <name type="scientific">Thermococcus sibiricus</name>
    <dbReference type="NCBI Taxonomy" id="172049"/>
    <lineage>
        <taxon>Archaea</taxon>
        <taxon>Methanobacteriati</taxon>
        <taxon>Methanobacteriota</taxon>
        <taxon>Thermococci</taxon>
        <taxon>Thermococcales</taxon>
        <taxon>Thermococcaceae</taxon>
        <taxon>Thermococcus</taxon>
    </lineage>
</organism>
<dbReference type="PROSITE" id="PS51273">
    <property type="entry name" value="GATASE_TYPE_1"/>
    <property type="match status" value="1"/>
</dbReference>
<dbReference type="GO" id="GO:0005829">
    <property type="term" value="C:cytosol"/>
    <property type="evidence" value="ECO:0007669"/>
    <property type="project" value="TreeGrafter"/>
</dbReference>
<dbReference type="GeneID" id="8096579"/>
<dbReference type="EMBL" id="LGFD01000024">
    <property type="protein sequence ID" value="KUK17422.1"/>
    <property type="molecule type" value="Genomic_DNA"/>
</dbReference>
<evidence type="ECO:0000313" key="1">
    <source>
        <dbReference type="EMBL" id="KUK17422.1"/>
    </source>
</evidence>
<proteinExistence type="predicted"/>
<dbReference type="Gene3D" id="3.40.50.880">
    <property type="match status" value="1"/>
</dbReference>
<reference evidence="2" key="1">
    <citation type="journal article" date="2015" name="MBio">
        <title>Genome-Resolved Metagenomic Analysis Reveals Roles for Candidate Phyla and Other Microbial Community Members in Biogeochemical Transformations in Oil Reservoirs.</title>
        <authorList>
            <person name="Hu P."/>
            <person name="Tom L."/>
            <person name="Singh A."/>
            <person name="Thomas B.C."/>
            <person name="Baker B.J."/>
            <person name="Piceno Y.M."/>
            <person name="Andersen G.L."/>
            <person name="Banfield J.F."/>
        </authorList>
    </citation>
    <scope>NUCLEOTIDE SEQUENCE [LARGE SCALE GENOMIC DNA]</scope>
</reference>
<dbReference type="SUPFAM" id="SSF52317">
    <property type="entry name" value="Class I glutamine amidotransferase-like"/>
    <property type="match status" value="1"/>
</dbReference>
<dbReference type="PANTHER" id="PTHR43235:SF1">
    <property type="entry name" value="GLUTAMINE AMIDOTRANSFERASE PB2B2.05-RELATED"/>
    <property type="match status" value="1"/>
</dbReference>
<dbReference type="GO" id="GO:0016811">
    <property type="term" value="F:hydrolase activity, acting on carbon-nitrogen (but not peptide) bonds, in linear amides"/>
    <property type="evidence" value="ECO:0007669"/>
    <property type="project" value="InterPro"/>
</dbReference>
<evidence type="ECO:0000313" key="2">
    <source>
        <dbReference type="Proteomes" id="UP000053911"/>
    </source>
</evidence>
<protein>
    <submittedName>
        <fullName evidence="1">Peptidase C26</fullName>
    </submittedName>
</protein>
<dbReference type="CDD" id="cd01745">
    <property type="entry name" value="GATase1_2"/>
    <property type="match status" value="1"/>
</dbReference>
<gene>
    <name evidence="1" type="ORF">XD54_1302</name>
</gene>
<dbReference type="Pfam" id="PF07722">
    <property type="entry name" value="Peptidase_C26"/>
    <property type="match status" value="1"/>
</dbReference>
<accession>A0A101EL76</accession>
<dbReference type="OMA" id="LGICGGQ"/>
<dbReference type="InterPro" id="IPR011697">
    <property type="entry name" value="Peptidase_C26"/>
</dbReference>
<comment type="caution">
    <text evidence="1">The sequence shown here is derived from an EMBL/GenBank/DDBJ whole genome shotgun (WGS) entry which is preliminary data.</text>
</comment>
<name>A0A101EL76_9EURY</name>
<dbReference type="AlphaFoldDB" id="A0A101EL76"/>
<dbReference type="RefSeq" id="WP_015849837.1">
    <property type="nucleotide sequence ID" value="NZ_LGFD01000024.1"/>
</dbReference>
<sequence length="242" mass="27716">MKPMIGITGAWSVETWGHSEEHGGYFYVGSYYSTAVSKSGGLPFIIPLPHKNAILKEFTVEIVSKLDAILFSGGGDAKKFKKEELPTLYEQQPLRYSFEKELLLEAWKRDLPILGICRGYQMLVEVFDGRLMDETIDGHKQNLPGYEPWHSLRIKENSKFENLVGTREMKVNSFHIQAVEKVPKGFEAVGWSDDGIIEAIEAIDKEFVFGVQFHPEERYDVDPHAKAIFDHFVEKAIEYKKR</sequence>
<dbReference type="InterPro" id="IPR044668">
    <property type="entry name" value="PuuD-like"/>
</dbReference>
<dbReference type="PANTHER" id="PTHR43235">
    <property type="entry name" value="GLUTAMINE AMIDOTRANSFERASE PB2B2.05-RELATED"/>
    <property type="match status" value="1"/>
</dbReference>
<dbReference type="Proteomes" id="UP000053911">
    <property type="component" value="Unassembled WGS sequence"/>
</dbReference>
<dbReference type="InterPro" id="IPR029062">
    <property type="entry name" value="Class_I_gatase-like"/>
</dbReference>
<dbReference type="PATRIC" id="fig|172049.5.peg.136"/>